<accession>A0A380W9K8</accession>
<dbReference type="Pfam" id="PF13229">
    <property type="entry name" value="Beta_helix"/>
    <property type="match status" value="1"/>
</dbReference>
<dbReference type="InterPro" id="IPR022444">
    <property type="entry name" value="Cofactor-bd_rpt"/>
</dbReference>
<evidence type="ECO:0000313" key="3">
    <source>
        <dbReference type="EMBL" id="SUU85516.1"/>
    </source>
</evidence>
<feature type="domain" description="Right handed beta helix" evidence="2">
    <location>
        <begin position="214"/>
        <end position="375"/>
    </location>
</feature>
<evidence type="ECO:0000259" key="2">
    <source>
        <dbReference type="Pfam" id="PF13229"/>
    </source>
</evidence>
<dbReference type="EMBL" id="UIGB01000001">
    <property type="protein sequence ID" value="SUU85516.1"/>
    <property type="molecule type" value="Genomic_DNA"/>
</dbReference>
<name>A0A380W9K8_AFIFE</name>
<organism evidence="3 4">
    <name type="scientific">Afipia felis</name>
    <name type="common">Cat scratch disease bacillus</name>
    <dbReference type="NCBI Taxonomy" id="1035"/>
    <lineage>
        <taxon>Bacteria</taxon>
        <taxon>Pseudomonadati</taxon>
        <taxon>Pseudomonadota</taxon>
        <taxon>Alphaproteobacteria</taxon>
        <taxon>Hyphomicrobiales</taxon>
        <taxon>Nitrobacteraceae</taxon>
        <taxon>Afipia</taxon>
    </lineage>
</organism>
<feature type="signal peptide" evidence="1">
    <location>
        <begin position="1"/>
        <end position="28"/>
    </location>
</feature>
<dbReference type="NCBIfam" id="TIGR03808">
    <property type="entry name" value="RR_plus_rpt_1"/>
    <property type="match status" value="1"/>
</dbReference>
<gene>
    <name evidence="3" type="ORF">NCTC12722_02729</name>
</gene>
<dbReference type="SUPFAM" id="SSF51126">
    <property type="entry name" value="Pectin lyase-like"/>
    <property type="match status" value="1"/>
</dbReference>
<dbReference type="RefSeq" id="WP_002716342.1">
    <property type="nucleotide sequence ID" value="NZ_UFSI01000001.1"/>
</dbReference>
<dbReference type="Proteomes" id="UP000254343">
    <property type="component" value="Unassembled WGS sequence"/>
</dbReference>
<dbReference type="AlphaFoldDB" id="A0A380W9K8"/>
<evidence type="ECO:0000313" key="4">
    <source>
        <dbReference type="Proteomes" id="UP000254343"/>
    </source>
</evidence>
<dbReference type="Gene3D" id="2.160.20.10">
    <property type="entry name" value="Single-stranded right-handed beta-helix, Pectin lyase-like"/>
    <property type="match status" value="1"/>
</dbReference>
<dbReference type="InterPro" id="IPR012334">
    <property type="entry name" value="Pectin_lyas_fold"/>
</dbReference>
<protein>
    <submittedName>
        <fullName evidence="3">Twin-arg-translocated uncharacterized repeat protein</fullName>
    </submittedName>
</protein>
<dbReference type="OrthoDB" id="9788772at2"/>
<evidence type="ECO:0000256" key="1">
    <source>
        <dbReference type="SAM" id="SignalP"/>
    </source>
</evidence>
<dbReference type="InterPro" id="IPR011050">
    <property type="entry name" value="Pectin_lyase_fold/virulence"/>
</dbReference>
<dbReference type="NCBIfam" id="TIGR03807">
    <property type="entry name" value="RR_fam_repeat"/>
    <property type="match status" value="2"/>
</dbReference>
<reference evidence="3 4" key="1">
    <citation type="submission" date="2018-06" db="EMBL/GenBank/DDBJ databases">
        <authorList>
            <consortium name="Pathogen Informatics"/>
            <person name="Doyle S."/>
        </authorList>
    </citation>
    <scope>NUCLEOTIDE SEQUENCE [LARGE SCALE GENOMIC DNA]</scope>
    <source>
        <strain evidence="3 4">NCTC12722</strain>
    </source>
</reference>
<proteinExistence type="predicted"/>
<dbReference type="InterPro" id="IPR006626">
    <property type="entry name" value="PbH1"/>
</dbReference>
<dbReference type="InterPro" id="IPR006311">
    <property type="entry name" value="TAT_signal"/>
</dbReference>
<dbReference type="InterPro" id="IPR022388">
    <property type="entry name" value="CHP03808"/>
</dbReference>
<feature type="chain" id="PRO_5016838568" evidence="1">
    <location>
        <begin position="29"/>
        <end position="453"/>
    </location>
</feature>
<dbReference type="PROSITE" id="PS51318">
    <property type="entry name" value="TAT"/>
    <property type="match status" value="1"/>
</dbReference>
<sequence>MDFTRRRFIGSLSVSAAALMLGNAAARAAPATPSVGRDAGQLGVKANSPDDQTAPLQRAIDAAAAARTPLVLRPGLYRTGELELPDGAQIIGTRGATRLEFTGGTALFTAKGVDGLALTGLTLDGGGVELPQRRGLISLQACRDLHIADCDIVGSRRNAIWLETCSGDIRGTIIRQTSATAIVSVDALGLLIAQNVVQDASENGIEILRSAPGDDGTIVTDNRIENIKAGPGGSGQYGNGINAFRAGNVIVRGNRIRNCDFSGVRGNSASNIQIIANNVTDVREVALYAEFAFEGAIIASNVVDGCATGVSVANFNEGGRLAVVQGNIIRNTKAQRDPGSDIETGGHGIYVEADSNVTGNVIENAPVCGIVVGWGQYLRDVNVADNVIRNAFVGIGISAVDGTGKTLVTGNLISNAPRGAIVGYDHYKPITGDLAVVGASGFPKIVLGLNTVQ</sequence>
<dbReference type="InterPro" id="IPR039448">
    <property type="entry name" value="Beta_helix"/>
</dbReference>
<dbReference type="SMART" id="SM00710">
    <property type="entry name" value="PbH1"/>
    <property type="match status" value="9"/>
</dbReference>
<keyword evidence="1" id="KW-0732">Signal</keyword>